<feature type="signal peptide" evidence="2">
    <location>
        <begin position="1"/>
        <end position="22"/>
    </location>
</feature>
<feature type="chain" id="PRO_5021013845" evidence="2">
    <location>
        <begin position="23"/>
        <end position="243"/>
    </location>
</feature>
<evidence type="ECO:0000313" key="3">
    <source>
        <dbReference type="EMBL" id="QCD36338.1"/>
    </source>
</evidence>
<keyword evidence="4" id="KW-1185">Reference proteome</keyword>
<sequence length="243" mass="26963">MRILISAIITMCAALMCSAETASPIKKVWILPEVDNDSIQCMAIHVDFNLSGVKGKDIECQAIFYSSPGGWALRDANDNYRLSPSLNYVAAQSMFKAKKDEYNVPDQSILIPIDELHLKPGRKYRIYAKVSLYCNPGRNGQFLGESEYVPIIVDLKNPDQPHVMQDLGKIPTPTRTVKGTVASRKGGSSQEMAMSTSDAVTPTEDDNTFTSHNSKVKKKPIDKATFWVKEEVDSASLPKLYIE</sequence>
<dbReference type="RefSeq" id="WP_238337177.1">
    <property type="nucleotide sequence ID" value="NZ_CP039393.1"/>
</dbReference>
<dbReference type="AlphaFoldDB" id="A0A4P7VPZ2"/>
<dbReference type="Proteomes" id="UP000297031">
    <property type="component" value="Chromosome"/>
</dbReference>
<evidence type="ECO:0000313" key="4">
    <source>
        <dbReference type="Proteomes" id="UP000297031"/>
    </source>
</evidence>
<gene>
    <name evidence="3" type="ORF">E7746_10840</name>
</gene>
<reference evidence="3 4" key="1">
    <citation type="submission" date="2019-02" db="EMBL/GenBank/DDBJ databases">
        <title>Isolation and identification of novel species under the genus Muribaculum.</title>
        <authorList>
            <person name="Miyake S."/>
            <person name="Ding Y."/>
            <person name="Low A."/>
            <person name="Soh M."/>
            <person name="Seedorf H."/>
        </authorList>
    </citation>
    <scope>NUCLEOTIDE SEQUENCE [LARGE SCALE GENOMIC DNA]</scope>
    <source>
        <strain evidence="3 4">TLL-A4</strain>
    </source>
</reference>
<organism evidence="3 4">
    <name type="scientific">Muribaculum gordoncarteri</name>
    <dbReference type="NCBI Taxonomy" id="2530390"/>
    <lineage>
        <taxon>Bacteria</taxon>
        <taxon>Pseudomonadati</taxon>
        <taxon>Bacteroidota</taxon>
        <taxon>Bacteroidia</taxon>
        <taxon>Bacteroidales</taxon>
        <taxon>Muribaculaceae</taxon>
        <taxon>Muribaculum</taxon>
    </lineage>
</organism>
<feature type="compositionally biased region" description="Polar residues" evidence="1">
    <location>
        <begin position="186"/>
        <end position="200"/>
    </location>
</feature>
<accession>A0A4P7VPZ2</accession>
<name>A0A4P7VPZ2_9BACT</name>
<evidence type="ECO:0000256" key="2">
    <source>
        <dbReference type="SAM" id="SignalP"/>
    </source>
</evidence>
<proteinExistence type="predicted"/>
<evidence type="ECO:0000256" key="1">
    <source>
        <dbReference type="SAM" id="MobiDB-lite"/>
    </source>
</evidence>
<dbReference type="KEGG" id="mgod:E7746_10840"/>
<feature type="region of interest" description="Disordered" evidence="1">
    <location>
        <begin position="180"/>
        <end position="214"/>
    </location>
</feature>
<protein>
    <submittedName>
        <fullName evidence="3">Uncharacterized protein</fullName>
    </submittedName>
</protein>
<keyword evidence="2" id="KW-0732">Signal</keyword>
<dbReference type="EMBL" id="CP039393">
    <property type="protein sequence ID" value="QCD36338.1"/>
    <property type="molecule type" value="Genomic_DNA"/>
</dbReference>